<proteinExistence type="predicted"/>
<dbReference type="EMBL" id="JACJVN010000027">
    <property type="protein sequence ID" value="MBB6677095.1"/>
    <property type="molecule type" value="Genomic_DNA"/>
</dbReference>
<sequence>MEDLKQAYAALGLPETASKDEVEKRYFLLTRRARAQKMREQADLASEELVDIDAVTAAYRFIRDYEEQQAKAEYEKKHYGKYKGMADKAKKWDHFFHYYKIHIIVGIIVLIAIGFGVKSYMDHRAEQERLAKLPPPDLRIMFYGNYYYQGSFSVDTEQMGAQALEQFPEWQRIISNLIYVPAEVRSEQDMAFIQKSIVSLLDDKSDLFILDRANFDKLVNEDLFAPLETLPGDSAALASSDAAVKTSTIDDPAERAYGIDLSDTPLADDMDLEGSTEYIAAIRADTEHTDNAVAFIEHYLQP</sequence>
<evidence type="ECO:0000313" key="3">
    <source>
        <dbReference type="EMBL" id="MBB6677095.1"/>
    </source>
</evidence>
<accession>A0A841TAN8</accession>
<name>A0A841TAN8_9BACL</name>
<evidence type="ECO:0000259" key="2">
    <source>
        <dbReference type="PROSITE" id="PS50076"/>
    </source>
</evidence>
<evidence type="ECO:0000313" key="4">
    <source>
        <dbReference type="Proteomes" id="UP000574133"/>
    </source>
</evidence>
<organism evidence="3 4">
    <name type="scientific">Cohnella lubricantis</name>
    <dbReference type="NCBI Taxonomy" id="2163172"/>
    <lineage>
        <taxon>Bacteria</taxon>
        <taxon>Bacillati</taxon>
        <taxon>Bacillota</taxon>
        <taxon>Bacilli</taxon>
        <taxon>Bacillales</taxon>
        <taxon>Paenibacillaceae</taxon>
        <taxon>Cohnella</taxon>
    </lineage>
</organism>
<dbReference type="InterPro" id="IPR001623">
    <property type="entry name" value="DnaJ_domain"/>
</dbReference>
<dbReference type="RefSeq" id="WP_185178381.1">
    <property type="nucleotide sequence ID" value="NZ_CBCSEP010000001.1"/>
</dbReference>
<keyword evidence="1" id="KW-0472">Membrane</keyword>
<dbReference type="PROSITE" id="PS50076">
    <property type="entry name" value="DNAJ_2"/>
    <property type="match status" value="1"/>
</dbReference>
<protein>
    <recommendedName>
        <fullName evidence="2">J domain-containing protein</fullName>
    </recommendedName>
</protein>
<gene>
    <name evidence="3" type="ORF">H4Q31_07120</name>
</gene>
<keyword evidence="4" id="KW-1185">Reference proteome</keyword>
<feature type="domain" description="J" evidence="2">
    <location>
        <begin position="6"/>
        <end position="78"/>
    </location>
</feature>
<dbReference type="AlphaFoldDB" id="A0A841TAN8"/>
<evidence type="ECO:0000256" key="1">
    <source>
        <dbReference type="SAM" id="Phobius"/>
    </source>
</evidence>
<reference evidence="3 4" key="1">
    <citation type="submission" date="2020-08" db="EMBL/GenBank/DDBJ databases">
        <title>Cohnella phylogeny.</title>
        <authorList>
            <person name="Dunlap C."/>
        </authorList>
    </citation>
    <scope>NUCLEOTIDE SEQUENCE [LARGE SCALE GENOMIC DNA]</scope>
    <source>
        <strain evidence="3 4">DSM 103658</strain>
    </source>
</reference>
<feature type="transmembrane region" description="Helical" evidence="1">
    <location>
        <begin position="98"/>
        <end position="117"/>
    </location>
</feature>
<dbReference type="Proteomes" id="UP000574133">
    <property type="component" value="Unassembled WGS sequence"/>
</dbReference>
<comment type="caution">
    <text evidence="3">The sequence shown here is derived from an EMBL/GenBank/DDBJ whole genome shotgun (WGS) entry which is preliminary data.</text>
</comment>
<keyword evidence="1" id="KW-0812">Transmembrane</keyword>
<keyword evidence="1" id="KW-1133">Transmembrane helix</keyword>